<evidence type="ECO:0000256" key="1">
    <source>
        <dbReference type="ARBA" id="ARBA00004651"/>
    </source>
</evidence>
<dbReference type="PANTHER" id="PTHR43099:SF5">
    <property type="entry name" value="HLYC_CORC FAMILY TRANSPORTER"/>
    <property type="match status" value="1"/>
</dbReference>
<evidence type="ECO:0000256" key="5">
    <source>
        <dbReference type="ARBA" id="ARBA00022737"/>
    </source>
</evidence>
<dbReference type="SMART" id="SM00116">
    <property type="entry name" value="CBS"/>
    <property type="match status" value="2"/>
</dbReference>
<feature type="transmembrane region" description="Helical" evidence="11">
    <location>
        <begin position="99"/>
        <end position="120"/>
    </location>
</feature>
<dbReference type="InterPro" id="IPR036318">
    <property type="entry name" value="FAD-bd_PCMH-like_sf"/>
</dbReference>
<dbReference type="Gene3D" id="3.10.580.10">
    <property type="entry name" value="CBS-domain"/>
    <property type="match status" value="1"/>
</dbReference>
<dbReference type="EMBL" id="CP158568">
    <property type="protein sequence ID" value="XBY45155.1"/>
    <property type="molecule type" value="Genomic_DNA"/>
</dbReference>
<dbReference type="Pfam" id="PF03471">
    <property type="entry name" value="CorC_HlyC"/>
    <property type="match status" value="1"/>
</dbReference>
<dbReference type="InterPro" id="IPR002550">
    <property type="entry name" value="CNNM"/>
</dbReference>
<keyword evidence="6 10" id="KW-1133">Transmembrane helix</keyword>
<evidence type="ECO:0000259" key="12">
    <source>
        <dbReference type="PROSITE" id="PS51371"/>
    </source>
</evidence>
<evidence type="ECO:0000313" key="14">
    <source>
        <dbReference type="EMBL" id="XBY45155.1"/>
    </source>
</evidence>
<evidence type="ECO:0000256" key="4">
    <source>
        <dbReference type="ARBA" id="ARBA00022692"/>
    </source>
</evidence>
<feature type="domain" description="CNNM transmembrane" evidence="13">
    <location>
        <begin position="1"/>
        <end position="200"/>
    </location>
</feature>
<feature type="domain" description="CBS" evidence="12">
    <location>
        <begin position="219"/>
        <end position="280"/>
    </location>
</feature>
<reference evidence="14" key="1">
    <citation type="submission" date="2024-06" db="EMBL/GenBank/DDBJ databases">
        <title>Methylostella associata gen. nov., sp. nov., a novel Ancalomicrobiaceae-affiliated facultatively methylotrophic bacteria that feed on methanotrophs of the genus Methylococcus.</title>
        <authorList>
            <person name="Saltykova V."/>
            <person name="Danilova O.V."/>
            <person name="Oshkin I.Y."/>
            <person name="Belova S.E."/>
            <person name="Pimenov N.V."/>
            <person name="Dedysh S.N."/>
        </authorList>
    </citation>
    <scope>NUCLEOTIDE SEQUENCE</scope>
    <source>
        <strain evidence="14">S20</strain>
    </source>
</reference>
<organism evidence="14">
    <name type="scientific">Methyloraptor flagellatus</name>
    <dbReference type="NCBI Taxonomy" id="3162530"/>
    <lineage>
        <taxon>Bacteria</taxon>
        <taxon>Pseudomonadati</taxon>
        <taxon>Pseudomonadota</taxon>
        <taxon>Alphaproteobacteria</taxon>
        <taxon>Hyphomicrobiales</taxon>
        <taxon>Ancalomicrobiaceae</taxon>
        <taxon>Methyloraptor</taxon>
    </lineage>
</organism>
<gene>
    <name evidence="14" type="ORF">ABS361_02345</name>
</gene>
<protein>
    <submittedName>
        <fullName evidence="14">Hemolysin family protein</fullName>
    </submittedName>
</protein>
<dbReference type="InterPro" id="IPR016169">
    <property type="entry name" value="FAD-bd_PCMH_sub2"/>
</dbReference>
<dbReference type="SUPFAM" id="SSF56176">
    <property type="entry name" value="FAD-binding/transporter-associated domain-like"/>
    <property type="match status" value="1"/>
</dbReference>
<dbReference type="SUPFAM" id="SSF54631">
    <property type="entry name" value="CBS-domain pair"/>
    <property type="match status" value="1"/>
</dbReference>
<evidence type="ECO:0000256" key="7">
    <source>
        <dbReference type="ARBA" id="ARBA00023122"/>
    </source>
</evidence>
<keyword evidence="5" id="KW-0677">Repeat</keyword>
<keyword evidence="3" id="KW-1003">Cell membrane</keyword>
<dbReference type="PANTHER" id="PTHR43099">
    <property type="entry name" value="UPF0053 PROTEIN YRKA"/>
    <property type="match status" value="1"/>
</dbReference>
<evidence type="ECO:0000256" key="9">
    <source>
        <dbReference type="PROSITE-ProRule" id="PRU00703"/>
    </source>
</evidence>
<comment type="subcellular location">
    <subcellularLocation>
        <location evidence="1">Cell membrane</location>
        <topology evidence="1">Multi-pass membrane protein</topology>
    </subcellularLocation>
</comment>
<dbReference type="KEGG" id="mflg:ABS361_02345"/>
<keyword evidence="8 10" id="KW-0472">Membrane</keyword>
<comment type="similarity">
    <text evidence="2">Belongs to the UPF0053 family. Hemolysin C subfamily.</text>
</comment>
<dbReference type="InterPro" id="IPR051676">
    <property type="entry name" value="UPF0053_domain"/>
</dbReference>
<dbReference type="InterPro" id="IPR044751">
    <property type="entry name" value="Ion_transp-like_CBS"/>
</dbReference>
<evidence type="ECO:0000256" key="3">
    <source>
        <dbReference type="ARBA" id="ARBA00022475"/>
    </source>
</evidence>
<dbReference type="GO" id="GO:0005886">
    <property type="term" value="C:plasma membrane"/>
    <property type="evidence" value="ECO:0007669"/>
    <property type="project" value="UniProtKB-SubCell"/>
</dbReference>
<accession>A0AAU7XBK0</accession>
<evidence type="ECO:0000256" key="2">
    <source>
        <dbReference type="ARBA" id="ARBA00006446"/>
    </source>
</evidence>
<dbReference type="SMART" id="SM01091">
    <property type="entry name" value="CorC_HlyC"/>
    <property type="match status" value="1"/>
</dbReference>
<dbReference type="InterPro" id="IPR000644">
    <property type="entry name" value="CBS_dom"/>
</dbReference>
<dbReference type="RefSeq" id="WP_407050245.1">
    <property type="nucleotide sequence ID" value="NZ_CP158568.1"/>
</dbReference>
<dbReference type="PROSITE" id="PS51846">
    <property type="entry name" value="CNNM"/>
    <property type="match status" value="1"/>
</dbReference>
<dbReference type="Gene3D" id="3.30.465.10">
    <property type="match status" value="1"/>
</dbReference>
<feature type="transmembrane region" description="Helical" evidence="11">
    <location>
        <begin position="6"/>
        <end position="27"/>
    </location>
</feature>
<keyword evidence="7 9" id="KW-0129">CBS domain</keyword>
<evidence type="ECO:0000256" key="6">
    <source>
        <dbReference type="ARBA" id="ARBA00022989"/>
    </source>
</evidence>
<dbReference type="InterPro" id="IPR005170">
    <property type="entry name" value="Transptr-assoc_dom"/>
</dbReference>
<dbReference type="AlphaFoldDB" id="A0AAU7XBK0"/>
<dbReference type="GO" id="GO:0050660">
    <property type="term" value="F:flavin adenine dinucleotide binding"/>
    <property type="evidence" value="ECO:0007669"/>
    <property type="project" value="InterPro"/>
</dbReference>
<evidence type="ECO:0000259" key="13">
    <source>
        <dbReference type="PROSITE" id="PS51846"/>
    </source>
</evidence>
<dbReference type="Pfam" id="PF01595">
    <property type="entry name" value="CNNM"/>
    <property type="match status" value="1"/>
</dbReference>
<evidence type="ECO:0000256" key="11">
    <source>
        <dbReference type="SAM" id="Phobius"/>
    </source>
</evidence>
<sequence length="439" mass="47055">MLIVELGIFAFLTVLNAFFVMSEMALVSARKGRLLARAEDGDARAVRALELGENPSRFLSAVQIGITLTGLLAGASSGAQLSDRFADFLITTVPAVAVAAHQIAFAVVITLMTFVTIVLAELVPKRIAIANPEPIALAVAGTVDTVSRATKPFVSLLSMSSNAVLRLVRVTEGTGADVTEEEVKHVIAEGVEAGILDPEEREMLEGVMRIADRPVRAIMTPRPDLYWIDPNDPPERIRQEIAECPYSAVIVAEGAIDEPVGIVYKKDLLADALAGRPFDVRAAVKEPVIVPESAAVLKLLERFRGTPVHAAFVVDEYGGLMGLITLTDIIEGIAGDLADVDAPDPSGPFRRDDGSWLIDGDTGIDDLERLIDLPDLEHGGYHTLGGLMLSVLNRIPTEGDKATIGDFVFEVVDMDGRRIDKVLVTPKGGTRVLPEEEIA</sequence>
<feature type="domain" description="CBS" evidence="12">
    <location>
        <begin position="283"/>
        <end position="340"/>
    </location>
</feature>
<dbReference type="Pfam" id="PF00571">
    <property type="entry name" value="CBS"/>
    <property type="match status" value="2"/>
</dbReference>
<evidence type="ECO:0000256" key="8">
    <source>
        <dbReference type="ARBA" id="ARBA00023136"/>
    </source>
</evidence>
<name>A0AAU7XBK0_9HYPH</name>
<proteinExistence type="inferred from homology"/>
<dbReference type="PROSITE" id="PS51371">
    <property type="entry name" value="CBS"/>
    <property type="match status" value="2"/>
</dbReference>
<keyword evidence="4 10" id="KW-0812">Transmembrane</keyword>
<evidence type="ECO:0000256" key="10">
    <source>
        <dbReference type="PROSITE-ProRule" id="PRU01193"/>
    </source>
</evidence>
<dbReference type="InterPro" id="IPR046342">
    <property type="entry name" value="CBS_dom_sf"/>
</dbReference>
<dbReference type="CDD" id="cd04590">
    <property type="entry name" value="CBS_pair_CorC_HlyC_assoc"/>
    <property type="match status" value="1"/>
</dbReference>